<name>F6ELZ9_HOYSD</name>
<protein>
    <recommendedName>
        <fullName evidence="3">HTH cro/C1-type domain-containing protein</fullName>
    </recommendedName>
</protein>
<accession>F6ELZ9</accession>
<gene>
    <name evidence="1" type="ordered locus">AS9A_4347</name>
</gene>
<evidence type="ECO:0000313" key="2">
    <source>
        <dbReference type="Proteomes" id="UP000009235"/>
    </source>
</evidence>
<proteinExistence type="predicted"/>
<dbReference type="KEGG" id="asd:AS9A_4347"/>
<dbReference type="STRING" id="443218.AS9A_4347"/>
<keyword evidence="2" id="KW-1185">Reference proteome</keyword>
<evidence type="ECO:0008006" key="3">
    <source>
        <dbReference type="Google" id="ProtNLM"/>
    </source>
</evidence>
<organism evidence="1 2">
    <name type="scientific">Hoyosella subflava (strain DSM 45089 / JCM 17490 / NBRC 109087 / DQS3-9A1)</name>
    <name type="common">Amycolicicoccus subflavus</name>
    <dbReference type="NCBI Taxonomy" id="443218"/>
    <lineage>
        <taxon>Bacteria</taxon>
        <taxon>Bacillati</taxon>
        <taxon>Actinomycetota</taxon>
        <taxon>Actinomycetes</taxon>
        <taxon>Mycobacteriales</taxon>
        <taxon>Hoyosellaceae</taxon>
        <taxon>Hoyosella</taxon>
    </lineage>
</organism>
<dbReference type="AlphaFoldDB" id="F6ELZ9"/>
<dbReference type="EMBL" id="CP002786">
    <property type="protein sequence ID" value="AEF42780.1"/>
    <property type="molecule type" value="Genomic_DNA"/>
</dbReference>
<dbReference type="HOGENOM" id="CLU_1821358_0_0_11"/>
<sequence>MMSELSQFLKDHIPHGWGVRKLSEMAEAHGLPLSIATISLYLSSKHGKPTHRTLRAFSRLLGIPLKQLHKAAHLPPPRDDYLWTPPREVWQLTKQQGEAVSTFIKAIVEHPSGTLPADITGTRQALPVRPDYLVIKEILGQ</sequence>
<reference evidence="1 2" key="1">
    <citation type="journal article" date="2011" name="J. Bacteriol.">
        <title>Complete genome sequence of Amycolicicoccus subflavus DQS3-9A1T, an actinomycete isolated from crude oil-polluted soil.</title>
        <authorList>
            <person name="Cai M."/>
            <person name="Chen W.M."/>
            <person name="Nie Y."/>
            <person name="Chi C.Q."/>
            <person name="Wang Y.N."/>
            <person name="Tang Y.Q."/>
            <person name="Li G.Y."/>
            <person name="Wu X.L."/>
        </authorList>
    </citation>
    <scope>NUCLEOTIDE SEQUENCE [LARGE SCALE GENOMIC DNA]</scope>
    <source>
        <strain evidence="2">DSM 45089 / DQS3-9A1</strain>
    </source>
</reference>
<dbReference type="Proteomes" id="UP000009235">
    <property type="component" value="Chromosome"/>
</dbReference>
<evidence type="ECO:0000313" key="1">
    <source>
        <dbReference type="EMBL" id="AEF42780.1"/>
    </source>
</evidence>